<sequence length="196" mass="21234">MNVPETRCTQSSVVAGPFETMFSRKRSCGPVPISRLIVEKSVWRRAAEGCVIVIVRIGSGRIDHGCRIVQGALGIVKLLKRALGEALLQLRLLVRTVQVRVLVVLGGLQCCQLLCFDFFRCDTSLKVGTNEDTSGGLIPSSNQSIFALESPLELSSPTFSSSSFFLFSSLPLYPGNDVILLLETFFFCGSPDGAVS</sequence>
<dbReference type="AlphaFoldDB" id="A0A8W7PY11"/>
<accession>A0A8W7PY11</accession>
<organism evidence="1">
    <name type="scientific">Anopheles coluzzii</name>
    <name type="common">African malaria mosquito</name>
    <dbReference type="NCBI Taxonomy" id="1518534"/>
    <lineage>
        <taxon>Eukaryota</taxon>
        <taxon>Metazoa</taxon>
        <taxon>Ecdysozoa</taxon>
        <taxon>Arthropoda</taxon>
        <taxon>Hexapoda</taxon>
        <taxon>Insecta</taxon>
        <taxon>Pterygota</taxon>
        <taxon>Neoptera</taxon>
        <taxon>Endopterygota</taxon>
        <taxon>Diptera</taxon>
        <taxon>Nematocera</taxon>
        <taxon>Culicoidea</taxon>
        <taxon>Culicidae</taxon>
        <taxon>Anophelinae</taxon>
        <taxon>Anopheles</taxon>
    </lineage>
</organism>
<evidence type="ECO:0000313" key="1">
    <source>
        <dbReference type="EnsemblMetazoa" id="ACOM039614-PA.1"/>
    </source>
</evidence>
<protein>
    <submittedName>
        <fullName evidence="1">Uncharacterized protein</fullName>
    </submittedName>
</protein>
<dbReference type="EnsemblMetazoa" id="ACOM039614-RA">
    <property type="protein sequence ID" value="ACOM039614-PA.1"/>
    <property type="gene ID" value="ACOM039614"/>
</dbReference>
<name>A0A8W7PY11_ANOCL</name>
<reference evidence="1" key="1">
    <citation type="submission" date="2022-08" db="UniProtKB">
        <authorList>
            <consortium name="EnsemblMetazoa"/>
        </authorList>
    </citation>
    <scope>IDENTIFICATION</scope>
</reference>
<dbReference type="Proteomes" id="UP000075882">
    <property type="component" value="Unassembled WGS sequence"/>
</dbReference>
<proteinExistence type="predicted"/>